<keyword evidence="9" id="KW-0975">Bacterial flagellum</keyword>
<dbReference type="GO" id="GO:0003774">
    <property type="term" value="F:cytoskeletal motor activity"/>
    <property type="evidence" value="ECO:0007669"/>
    <property type="project" value="InterPro"/>
</dbReference>
<evidence type="ECO:0000313" key="14">
    <source>
        <dbReference type="Proteomes" id="UP000184295"/>
    </source>
</evidence>
<keyword evidence="14" id="KW-1185">Reference proteome</keyword>
<evidence type="ECO:0000256" key="8">
    <source>
        <dbReference type="ARBA" id="ARBA00023136"/>
    </source>
</evidence>
<dbReference type="AlphaFoldDB" id="A0A1M4WA29"/>
<dbReference type="InterPro" id="IPR011002">
    <property type="entry name" value="FliG_a-hlx"/>
</dbReference>
<feature type="domain" description="Flagellar motor switch protein FliG N-terminal" evidence="12">
    <location>
        <begin position="5"/>
        <end position="107"/>
    </location>
</feature>
<proteinExistence type="inferred from homology"/>
<evidence type="ECO:0000256" key="6">
    <source>
        <dbReference type="ARBA" id="ARBA00022500"/>
    </source>
</evidence>
<protein>
    <recommendedName>
        <fullName evidence="4">Flagellar motor switch protein FliG</fullName>
    </recommendedName>
</protein>
<evidence type="ECO:0000259" key="11">
    <source>
        <dbReference type="Pfam" id="PF14841"/>
    </source>
</evidence>
<evidence type="ECO:0000256" key="7">
    <source>
        <dbReference type="ARBA" id="ARBA00022779"/>
    </source>
</evidence>
<dbReference type="InterPro" id="IPR032779">
    <property type="entry name" value="FliG_M"/>
</dbReference>
<dbReference type="GO" id="GO:0005886">
    <property type="term" value="C:plasma membrane"/>
    <property type="evidence" value="ECO:0007669"/>
    <property type="project" value="UniProtKB-SubCell"/>
</dbReference>
<dbReference type="SUPFAM" id="SSF48029">
    <property type="entry name" value="FliG"/>
    <property type="match status" value="2"/>
</dbReference>
<keyword evidence="7" id="KW-0283">Flagellar rotation</keyword>
<evidence type="ECO:0000313" key="13">
    <source>
        <dbReference type="EMBL" id="SHE78025.1"/>
    </source>
</evidence>
<feature type="domain" description="Flagellar motor switch protein FliG middle" evidence="11">
    <location>
        <begin position="117"/>
        <end position="188"/>
    </location>
</feature>
<dbReference type="NCBIfam" id="TIGR00207">
    <property type="entry name" value="fliG"/>
    <property type="match status" value="1"/>
</dbReference>
<evidence type="ECO:0000256" key="4">
    <source>
        <dbReference type="ARBA" id="ARBA00021870"/>
    </source>
</evidence>
<keyword evidence="5" id="KW-1003">Cell membrane</keyword>
<dbReference type="Gene3D" id="1.10.220.30">
    <property type="match status" value="3"/>
</dbReference>
<dbReference type="EMBL" id="FQUL01000023">
    <property type="protein sequence ID" value="SHE78025.1"/>
    <property type="molecule type" value="Genomic_DNA"/>
</dbReference>
<dbReference type="PANTHER" id="PTHR30534:SF0">
    <property type="entry name" value="FLAGELLAR MOTOR SWITCH PROTEIN FLIG"/>
    <property type="match status" value="1"/>
</dbReference>
<evidence type="ECO:0000259" key="12">
    <source>
        <dbReference type="Pfam" id="PF14842"/>
    </source>
</evidence>
<keyword evidence="13" id="KW-0966">Cell projection</keyword>
<gene>
    <name evidence="13" type="ORF">SAMN02745225_01607</name>
</gene>
<comment type="similarity">
    <text evidence="3">Belongs to the FliG family.</text>
</comment>
<dbReference type="OrthoDB" id="9780302at2"/>
<dbReference type="InterPro" id="IPR028263">
    <property type="entry name" value="FliG_N"/>
</dbReference>
<comment type="subcellular location">
    <subcellularLocation>
        <location evidence="1">Bacterial flagellum basal body</location>
    </subcellularLocation>
    <subcellularLocation>
        <location evidence="2">Cell membrane</location>
        <topology evidence="2">Peripheral membrane protein</topology>
        <orientation evidence="2">Cytoplasmic side</orientation>
    </subcellularLocation>
</comment>
<dbReference type="Pfam" id="PF14842">
    <property type="entry name" value="FliG_N"/>
    <property type="match status" value="1"/>
</dbReference>
<keyword evidence="13" id="KW-0969">Cilium</keyword>
<reference evidence="14" key="1">
    <citation type="submission" date="2016-11" db="EMBL/GenBank/DDBJ databases">
        <authorList>
            <person name="Varghese N."/>
            <person name="Submissions S."/>
        </authorList>
    </citation>
    <scope>NUCLEOTIDE SEQUENCE [LARGE SCALE GENOMIC DNA]</scope>
    <source>
        <strain evidence="14">DSM 19514</strain>
    </source>
</reference>
<dbReference type="PANTHER" id="PTHR30534">
    <property type="entry name" value="FLAGELLAR MOTOR SWITCH PROTEIN FLIG"/>
    <property type="match status" value="1"/>
</dbReference>
<keyword evidence="6" id="KW-0145">Chemotaxis</keyword>
<dbReference type="RefSeq" id="WP_072791095.1">
    <property type="nucleotide sequence ID" value="NZ_FQUL01000023.1"/>
</dbReference>
<dbReference type="Proteomes" id="UP000184295">
    <property type="component" value="Unassembled WGS sequence"/>
</dbReference>
<evidence type="ECO:0000256" key="5">
    <source>
        <dbReference type="ARBA" id="ARBA00022475"/>
    </source>
</evidence>
<evidence type="ECO:0000259" key="10">
    <source>
        <dbReference type="Pfam" id="PF01706"/>
    </source>
</evidence>
<feature type="domain" description="Flagellar motor switch protein FliG C-terminal" evidence="10">
    <location>
        <begin position="221"/>
        <end position="326"/>
    </location>
</feature>
<sequence>MKKQELTGPQKAAAVLVQLGKDLAARVLRAMTETEAVALTLEIANLPNLDKEQISEIMGEFVDSVVAVQSVGQGGVDAAREILAARLSPKEADEILEQFAGGSSGNPLGFLSHVEPYQVASFLQDEHPQTVAVILSYLASDTSAEIVAALPEEMRAQIARRIAMLERVDPVVIETTAQILQRKLAGVSKAGPTAARSGLQSLVEILNNVDQGTEKRILSDLDVVDPELADRVRSQMFVFEDVLSLDDRTLQRVLRQIAPKDLAVALKGVSEQERDVVLRNLSERAAEDLVDEIETLGPVRLSTVEAAQAAVVRVVRELEASGEITLSRSSEEMVN</sequence>
<dbReference type="InterPro" id="IPR000090">
    <property type="entry name" value="Flg_Motor_Flig"/>
</dbReference>
<dbReference type="PIRSF" id="PIRSF003161">
    <property type="entry name" value="FliG"/>
    <property type="match status" value="1"/>
</dbReference>
<evidence type="ECO:0000256" key="9">
    <source>
        <dbReference type="ARBA" id="ARBA00023143"/>
    </source>
</evidence>
<keyword evidence="8" id="KW-0472">Membrane</keyword>
<dbReference type="Pfam" id="PF01706">
    <property type="entry name" value="FliG_C"/>
    <property type="match status" value="1"/>
</dbReference>
<dbReference type="InterPro" id="IPR023087">
    <property type="entry name" value="Flg_Motor_Flig_C"/>
</dbReference>
<dbReference type="GO" id="GO:0009425">
    <property type="term" value="C:bacterial-type flagellum basal body"/>
    <property type="evidence" value="ECO:0007669"/>
    <property type="project" value="UniProtKB-SubCell"/>
</dbReference>
<dbReference type="PRINTS" id="PR00954">
    <property type="entry name" value="FLGMOTORFLIG"/>
</dbReference>
<evidence type="ECO:0000256" key="1">
    <source>
        <dbReference type="ARBA" id="ARBA00004117"/>
    </source>
</evidence>
<name>A0A1M4WA29_9ACTN</name>
<evidence type="ECO:0000256" key="3">
    <source>
        <dbReference type="ARBA" id="ARBA00010299"/>
    </source>
</evidence>
<keyword evidence="13" id="KW-0282">Flagellum</keyword>
<organism evidence="13 14">
    <name type="scientific">Ferrithrix thermotolerans DSM 19514</name>
    <dbReference type="NCBI Taxonomy" id="1121881"/>
    <lineage>
        <taxon>Bacteria</taxon>
        <taxon>Bacillati</taxon>
        <taxon>Actinomycetota</taxon>
        <taxon>Acidimicrobiia</taxon>
        <taxon>Acidimicrobiales</taxon>
        <taxon>Acidimicrobiaceae</taxon>
        <taxon>Ferrithrix</taxon>
    </lineage>
</organism>
<dbReference type="Pfam" id="PF14841">
    <property type="entry name" value="FliG_M"/>
    <property type="match status" value="1"/>
</dbReference>
<dbReference type="GO" id="GO:0071973">
    <property type="term" value="P:bacterial-type flagellum-dependent cell motility"/>
    <property type="evidence" value="ECO:0007669"/>
    <property type="project" value="InterPro"/>
</dbReference>
<evidence type="ECO:0000256" key="2">
    <source>
        <dbReference type="ARBA" id="ARBA00004413"/>
    </source>
</evidence>
<accession>A0A1M4WA29</accession>
<dbReference type="GO" id="GO:0006935">
    <property type="term" value="P:chemotaxis"/>
    <property type="evidence" value="ECO:0007669"/>
    <property type="project" value="UniProtKB-KW"/>
</dbReference>
<dbReference type="STRING" id="1121881.SAMN02745225_01607"/>